<keyword evidence="1" id="KW-1133">Transmembrane helix</keyword>
<proteinExistence type="predicted"/>
<keyword evidence="1" id="KW-0472">Membrane</keyword>
<feature type="transmembrane region" description="Helical" evidence="1">
    <location>
        <begin position="171"/>
        <end position="188"/>
    </location>
</feature>
<evidence type="ECO:0008006" key="4">
    <source>
        <dbReference type="Google" id="ProtNLM"/>
    </source>
</evidence>
<sequence>MMDTIIYIVLTLAYLILFLFGIRIAMNHSWLSIGNVVLLVILALAYDNLILALGKFIGEGELLRILNVIRYWLHALITPLLVLTAWDFLLRADVKWAKAKIVSWLVLAITLGLIIIEITTVVWDITLKPTWDYGILSYEKAGNGNPIMIIGVSLSLLITSIIIWWKQKWPWLFVGVLVMSFVPVLHFLHTSTLSNIGELLLMIALLATKNYQNKRDVGSNQ</sequence>
<keyword evidence="3" id="KW-1185">Reference proteome</keyword>
<name>A0A1M5G3U1_9BACI</name>
<gene>
    <name evidence="2" type="ORF">SAMN05216225_101153</name>
</gene>
<evidence type="ECO:0000313" key="2">
    <source>
        <dbReference type="EMBL" id="SHF98379.1"/>
    </source>
</evidence>
<accession>A0A1M5G3U1</accession>
<dbReference type="AlphaFoldDB" id="A0A1M5G3U1"/>
<dbReference type="STRING" id="930117.SAMN05216225_101153"/>
<evidence type="ECO:0000256" key="1">
    <source>
        <dbReference type="SAM" id="Phobius"/>
    </source>
</evidence>
<feature type="transmembrane region" description="Helical" evidence="1">
    <location>
        <begin position="101"/>
        <end position="123"/>
    </location>
</feature>
<feature type="transmembrane region" description="Helical" evidence="1">
    <location>
        <begin position="36"/>
        <end position="57"/>
    </location>
</feature>
<dbReference type="OrthoDB" id="4331374at2"/>
<feature type="transmembrane region" description="Helical" evidence="1">
    <location>
        <begin position="6"/>
        <end position="24"/>
    </location>
</feature>
<dbReference type="Proteomes" id="UP000183988">
    <property type="component" value="Unassembled WGS sequence"/>
</dbReference>
<reference evidence="2 3" key="1">
    <citation type="submission" date="2016-11" db="EMBL/GenBank/DDBJ databases">
        <authorList>
            <person name="Jaros S."/>
            <person name="Januszkiewicz K."/>
            <person name="Wedrychowicz H."/>
        </authorList>
    </citation>
    <scope>NUCLEOTIDE SEQUENCE [LARGE SCALE GENOMIC DNA]</scope>
    <source>
        <strain evidence="2 3">IBRC-M 10683</strain>
    </source>
</reference>
<evidence type="ECO:0000313" key="3">
    <source>
        <dbReference type="Proteomes" id="UP000183988"/>
    </source>
</evidence>
<feature type="transmembrane region" description="Helical" evidence="1">
    <location>
        <begin position="69"/>
        <end position="89"/>
    </location>
</feature>
<feature type="transmembrane region" description="Helical" evidence="1">
    <location>
        <begin position="143"/>
        <end position="164"/>
    </location>
</feature>
<organism evidence="2 3">
    <name type="scientific">Ornithinibacillus halophilus</name>
    <dbReference type="NCBI Taxonomy" id="930117"/>
    <lineage>
        <taxon>Bacteria</taxon>
        <taxon>Bacillati</taxon>
        <taxon>Bacillota</taxon>
        <taxon>Bacilli</taxon>
        <taxon>Bacillales</taxon>
        <taxon>Bacillaceae</taxon>
        <taxon>Ornithinibacillus</taxon>
    </lineage>
</organism>
<keyword evidence="1" id="KW-0812">Transmembrane</keyword>
<protein>
    <recommendedName>
        <fullName evidence="4">Phospholipid phosphatase</fullName>
    </recommendedName>
</protein>
<dbReference type="EMBL" id="FQVW01000011">
    <property type="protein sequence ID" value="SHF98379.1"/>
    <property type="molecule type" value="Genomic_DNA"/>
</dbReference>